<dbReference type="Proteomes" id="UP000008221">
    <property type="component" value="Chromosome"/>
</dbReference>
<dbReference type="AlphaFoldDB" id="A0LTJ1"/>
<reference evidence="2 3" key="1">
    <citation type="journal article" date="2009" name="Genome Res.">
        <title>Complete genome of the cellulolytic thermophile Acidothermus cellulolyticus 11B provides insights into its ecophysiological and evolutionary adaptations.</title>
        <authorList>
            <person name="Barabote R.D."/>
            <person name="Xie G."/>
            <person name="Leu D.H."/>
            <person name="Normand P."/>
            <person name="Necsulea A."/>
            <person name="Daubin V."/>
            <person name="Medigue C."/>
            <person name="Adney W.S."/>
            <person name="Xu X.C."/>
            <person name="Lapidus A."/>
            <person name="Parales R.E."/>
            <person name="Detter C."/>
            <person name="Pujic P."/>
            <person name="Bruce D."/>
            <person name="Lavire C."/>
            <person name="Challacombe J.F."/>
            <person name="Brettin T.S."/>
            <person name="Berry A.M."/>
        </authorList>
    </citation>
    <scope>NUCLEOTIDE SEQUENCE [LARGE SCALE GENOMIC DNA]</scope>
    <source>
        <strain evidence="3">ATCC 43068 / DSM 8971 / 11B</strain>
    </source>
</reference>
<accession>A0LTJ1</accession>
<dbReference type="HOGENOM" id="CLU_1782646_0_0_11"/>
<organism evidence="2 3">
    <name type="scientific">Acidothermus cellulolyticus (strain ATCC 43068 / DSM 8971 / 11B)</name>
    <dbReference type="NCBI Taxonomy" id="351607"/>
    <lineage>
        <taxon>Bacteria</taxon>
        <taxon>Bacillati</taxon>
        <taxon>Actinomycetota</taxon>
        <taxon>Actinomycetes</taxon>
        <taxon>Acidothermales</taxon>
        <taxon>Acidothermaceae</taxon>
        <taxon>Acidothermus</taxon>
    </lineage>
</organism>
<proteinExistence type="predicted"/>
<feature type="transmembrane region" description="Helical" evidence="1">
    <location>
        <begin position="120"/>
        <end position="142"/>
    </location>
</feature>
<evidence type="ECO:0008006" key="4">
    <source>
        <dbReference type="Google" id="ProtNLM"/>
    </source>
</evidence>
<dbReference type="STRING" id="351607.Acel_0978"/>
<keyword evidence="1" id="KW-0812">Transmembrane</keyword>
<dbReference type="KEGG" id="ace:Acel_0978"/>
<keyword evidence="1" id="KW-1133">Transmembrane helix</keyword>
<dbReference type="InParanoid" id="A0LTJ1"/>
<keyword evidence="3" id="KW-1185">Reference proteome</keyword>
<sequence length="145" mass="13949">MTTDTRPAARSALATDVAVTAAGTVRTGTATDTAPVAAGTAAGAISTAGTAAAATAVTAGAAATAGLGTDAPSPAWPCHGCGASVPLEESSCPHCGAPFLPPVDDTRAKLSRFTSSGSKALIMILGSFGIGLLLIAGMYVLATLF</sequence>
<name>A0LTJ1_ACIC1</name>
<evidence type="ECO:0000256" key="1">
    <source>
        <dbReference type="SAM" id="Phobius"/>
    </source>
</evidence>
<evidence type="ECO:0000313" key="3">
    <source>
        <dbReference type="Proteomes" id="UP000008221"/>
    </source>
</evidence>
<dbReference type="EMBL" id="CP000481">
    <property type="protein sequence ID" value="ABK52751.1"/>
    <property type="molecule type" value="Genomic_DNA"/>
</dbReference>
<protein>
    <recommendedName>
        <fullName evidence="4">Zinc-ribbon domain-containing protein</fullName>
    </recommendedName>
</protein>
<gene>
    <name evidence="2" type="ordered locus">Acel_0978</name>
</gene>
<keyword evidence="1" id="KW-0472">Membrane</keyword>
<evidence type="ECO:0000313" key="2">
    <source>
        <dbReference type="EMBL" id="ABK52751.1"/>
    </source>
</evidence>